<keyword evidence="14" id="KW-1185">Reference proteome</keyword>
<evidence type="ECO:0008006" key="15">
    <source>
        <dbReference type="Google" id="ProtNLM"/>
    </source>
</evidence>
<evidence type="ECO:0000259" key="12">
    <source>
        <dbReference type="Pfam" id="PF03733"/>
    </source>
</evidence>
<feature type="compositionally biased region" description="Basic residues" evidence="9">
    <location>
        <begin position="91"/>
        <end position="105"/>
    </location>
</feature>
<comment type="caution">
    <text evidence="13">The sequence shown here is derived from an EMBL/GenBank/DDBJ whole genome shotgun (WGS) entry which is preliminary data.</text>
</comment>
<gene>
    <name evidence="13" type="ORF">BZG36_02572</name>
</gene>
<name>A0A261Y108_9FUNG</name>
<dbReference type="Proteomes" id="UP000242875">
    <property type="component" value="Unassembled WGS sequence"/>
</dbReference>
<keyword evidence="5 10" id="KW-0812">Transmembrane</keyword>
<feature type="transmembrane region" description="Helical" evidence="10">
    <location>
        <begin position="978"/>
        <end position="998"/>
    </location>
</feature>
<keyword evidence="7" id="KW-0406">Ion transport</keyword>
<dbReference type="Pfam" id="PF03733">
    <property type="entry name" value="YccF"/>
    <property type="match status" value="1"/>
</dbReference>
<accession>A0A261Y108</accession>
<feature type="region of interest" description="Disordered" evidence="9">
    <location>
        <begin position="817"/>
        <end position="838"/>
    </location>
</feature>
<feature type="transmembrane region" description="Helical" evidence="10">
    <location>
        <begin position="883"/>
        <end position="903"/>
    </location>
</feature>
<evidence type="ECO:0000256" key="4">
    <source>
        <dbReference type="ARBA" id="ARBA00022553"/>
    </source>
</evidence>
<keyword evidence="4" id="KW-0597">Phosphoprotein</keyword>
<feature type="region of interest" description="Disordered" evidence="9">
    <location>
        <begin position="665"/>
        <end position="800"/>
    </location>
</feature>
<feature type="transmembrane region" description="Helical" evidence="10">
    <location>
        <begin position="955"/>
        <end position="971"/>
    </location>
</feature>
<feature type="transmembrane region" description="Helical" evidence="10">
    <location>
        <begin position="600"/>
        <end position="620"/>
    </location>
</feature>
<evidence type="ECO:0000313" key="14">
    <source>
        <dbReference type="Proteomes" id="UP000242875"/>
    </source>
</evidence>
<feature type="transmembrane region" description="Helical" evidence="10">
    <location>
        <begin position="492"/>
        <end position="514"/>
    </location>
</feature>
<feature type="compositionally biased region" description="Basic and acidic residues" evidence="9">
    <location>
        <begin position="818"/>
        <end position="833"/>
    </location>
</feature>
<reference evidence="13 14" key="1">
    <citation type="journal article" date="2017" name="Mycologia">
        <title>Bifiguratus adelaidae, gen. et sp. nov., a new member of Mucoromycotina in endophytic and soil-dwelling habitats.</title>
        <authorList>
            <person name="Torres-Cruz T.J."/>
            <person name="Billingsley Tobias T.L."/>
            <person name="Almatruk M."/>
            <person name="Hesse C."/>
            <person name="Kuske C.R."/>
            <person name="Desiro A."/>
            <person name="Benucci G.M."/>
            <person name="Bonito G."/>
            <person name="Stajich J.E."/>
            <person name="Dunlap C."/>
            <person name="Arnold A.E."/>
            <person name="Porras-Alfaro A."/>
        </authorList>
    </citation>
    <scope>NUCLEOTIDE SEQUENCE [LARGE SCALE GENOMIC DNA]</scope>
    <source>
        <strain evidence="13 14">AZ0501</strain>
    </source>
</reference>
<dbReference type="AlphaFoldDB" id="A0A261Y108"/>
<comment type="subcellular location">
    <subcellularLocation>
        <location evidence="1">Endomembrane system</location>
        <topology evidence="1">Multi-pass membrane protein</topology>
    </subcellularLocation>
</comment>
<keyword evidence="6 10" id="KW-1133">Transmembrane helix</keyword>
<feature type="transmembrane region" description="Helical" evidence="10">
    <location>
        <begin position="394"/>
        <end position="415"/>
    </location>
</feature>
<feature type="transmembrane region" description="Helical" evidence="10">
    <location>
        <begin position="305"/>
        <end position="330"/>
    </location>
</feature>
<evidence type="ECO:0000313" key="13">
    <source>
        <dbReference type="EMBL" id="OZJ04292.1"/>
    </source>
</evidence>
<evidence type="ECO:0000256" key="1">
    <source>
        <dbReference type="ARBA" id="ARBA00004127"/>
    </source>
</evidence>
<evidence type="ECO:0000256" key="3">
    <source>
        <dbReference type="ARBA" id="ARBA00022448"/>
    </source>
</evidence>
<dbReference type="InterPro" id="IPR004837">
    <property type="entry name" value="NaCa_Exmemb"/>
</dbReference>
<feature type="compositionally biased region" description="Acidic residues" evidence="9">
    <location>
        <begin position="109"/>
        <end position="141"/>
    </location>
</feature>
<evidence type="ECO:0000256" key="7">
    <source>
        <dbReference type="ARBA" id="ARBA00023065"/>
    </source>
</evidence>
<feature type="transmembrane region" description="Helical" evidence="10">
    <location>
        <begin position="458"/>
        <end position="480"/>
    </location>
</feature>
<dbReference type="Pfam" id="PF01699">
    <property type="entry name" value="Na_Ca_ex"/>
    <property type="match status" value="2"/>
</dbReference>
<feature type="region of interest" description="Disordered" evidence="9">
    <location>
        <begin position="1"/>
        <end position="148"/>
    </location>
</feature>
<dbReference type="EMBL" id="MVBO01000046">
    <property type="protein sequence ID" value="OZJ04292.1"/>
    <property type="molecule type" value="Genomic_DNA"/>
</dbReference>
<dbReference type="FunFam" id="1.20.1420.30:FF:000014">
    <property type="entry name" value="Cation/H+ exchanger protein 2"/>
    <property type="match status" value="1"/>
</dbReference>
<evidence type="ECO:0000256" key="10">
    <source>
        <dbReference type="SAM" id="Phobius"/>
    </source>
</evidence>
<feature type="compositionally biased region" description="Low complexity" evidence="9">
    <location>
        <begin position="766"/>
        <end position="780"/>
    </location>
</feature>
<dbReference type="GO" id="GO:0015369">
    <property type="term" value="F:calcium:proton antiporter activity"/>
    <property type="evidence" value="ECO:0007669"/>
    <property type="project" value="TreeGrafter"/>
</dbReference>
<dbReference type="InterPro" id="IPR005185">
    <property type="entry name" value="YccF"/>
</dbReference>
<evidence type="ECO:0000256" key="8">
    <source>
        <dbReference type="ARBA" id="ARBA00023136"/>
    </source>
</evidence>
<dbReference type="PANTHER" id="PTHR31503:SF10">
    <property type="entry name" value="VNX1 PROTEIN"/>
    <property type="match status" value="1"/>
</dbReference>
<feature type="domain" description="Sodium/calcium exchanger membrane region" evidence="11">
    <location>
        <begin position="429"/>
        <end position="545"/>
    </location>
</feature>
<feature type="transmembrane region" description="Helical" evidence="10">
    <location>
        <begin position="526"/>
        <end position="546"/>
    </location>
</feature>
<keyword evidence="3" id="KW-0813">Transport</keyword>
<dbReference type="Gene3D" id="1.20.1420.30">
    <property type="entry name" value="NCX, central ion-binding region"/>
    <property type="match status" value="2"/>
</dbReference>
<organism evidence="13 14">
    <name type="scientific">Bifiguratus adelaidae</name>
    <dbReference type="NCBI Taxonomy" id="1938954"/>
    <lineage>
        <taxon>Eukaryota</taxon>
        <taxon>Fungi</taxon>
        <taxon>Fungi incertae sedis</taxon>
        <taxon>Mucoromycota</taxon>
        <taxon>Mucoromycotina</taxon>
        <taxon>Endogonomycetes</taxon>
        <taxon>Endogonales</taxon>
        <taxon>Endogonales incertae sedis</taxon>
        <taxon>Bifiguratus</taxon>
    </lineage>
</organism>
<feature type="domain" description="Sodium/calcium exchanger membrane region" evidence="11">
    <location>
        <begin position="844"/>
        <end position="996"/>
    </location>
</feature>
<keyword evidence="8 10" id="KW-0472">Membrane</keyword>
<feature type="transmembrane region" description="Helical" evidence="10">
    <location>
        <begin position="915"/>
        <end position="935"/>
    </location>
</feature>
<feature type="compositionally biased region" description="Polar residues" evidence="9">
    <location>
        <begin position="754"/>
        <end position="765"/>
    </location>
</feature>
<dbReference type="InterPro" id="IPR004713">
    <property type="entry name" value="CaH_exchang"/>
</dbReference>
<feature type="compositionally biased region" description="Basic residues" evidence="9">
    <location>
        <begin position="52"/>
        <end position="66"/>
    </location>
</feature>
<evidence type="ECO:0000256" key="5">
    <source>
        <dbReference type="ARBA" id="ARBA00022692"/>
    </source>
</evidence>
<evidence type="ECO:0000256" key="9">
    <source>
        <dbReference type="SAM" id="MobiDB-lite"/>
    </source>
</evidence>
<evidence type="ECO:0000256" key="2">
    <source>
        <dbReference type="ARBA" id="ARBA00008170"/>
    </source>
</evidence>
<evidence type="ECO:0000259" key="11">
    <source>
        <dbReference type="Pfam" id="PF01699"/>
    </source>
</evidence>
<feature type="transmembrane region" description="Helical" evidence="10">
    <location>
        <begin position="845"/>
        <end position="863"/>
    </location>
</feature>
<dbReference type="GO" id="GO:0005774">
    <property type="term" value="C:vacuolar membrane"/>
    <property type="evidence" value="ECO:0007669"/>
    <property type="project" value="UniProtKB-ARBA"/>
</dbReference>
<protein>
    <recommendedName>
        <fullName evidence="15">Sodium/calcium exchanger membrane region domain-containing protein</fullName>
    </recommendedName>
</protein>
<feature type="transmembrane region" description="Helical" evidence="10">
    <location>
        <begin position="421"/>
        <end position="446"/>
    </location>
</feature>
<evidence type="ECO:0000256" key="6">
    <source>
        <dbReference type="ARBA" id="ARBA00022989"/>
    </source>
</evidence>
<feature type="transmembrane region" description="Helical" evidence="10">
    <location>
        <begin position="199"/>
        <end position="223"/>
    </location>
</feature>
<dbReference type="GO" id="GO:0012505">
    <property type="term" value="C:endomembrane system"/>
    <property type="evidence" value="ECO:0007669"/>
    <property type="project" value="UniProtKB-SubCell"/>
</dbReference>
<dbReference type="GO" id="GO:0006874">
    <property type="term" value="P:intracellular calcium ion homeostasis"/>
    <property type="evidence" value="ECO:0007669"/>
    <property type="project" value="TreeGrafter"/>
</dbReference>
<dbReference type="PANTHER" id="PTHR31503">
    <property type="entry name" value="VACUOLAR CALCIUM ION TRANSPORTER"/>
    <property type="match status" value="1"/>
</dbReference>
<feature type="compositionally biased region" description="Polar residues" evidence="9">
    <location>
        <begin position="710"/>
        <end position="734"/>
    </location>
</feature>
<proteinExistence type="inferred from homology"/>
<comment type="similarity">
    <text evidence="2">Belongs to the Ca(2+):cation antiporter (CaCA) (TC 2.A.19) family.</text>
</comment>
<feature type="compositionally biased region" description="Low complexity" evidence="9">
    <location>
        <begin position="21"/>
        <end position="32"/>
    </location>
</feature>
<dbReference type="OrthoDB" id="16982at2759"/>
<dbReference type="InterPro" id="IPR044880">
    <property type="entry name" value="NCX_ion-bd_dom_sf"/>
</dbReference>
<sequence>MDSIARSAREEPWPQPSRHNTQSQTMSSSTSSLVRPSVAQQPTFSKSSFKVGHGKHGKGGKRRKSVRSRESSISDVRSLSEASSTASRDTHGRRRRHKHKRRSSRRSSEEEEDDEDDEEEDLAELNNDAVDEEEEEEEEDRELTLKDRQDKINRSHPFGLPIWKPALYKKSRSVVRDADVALHSSPSSSPDMYLYPGNIFWMLVFGWWMCAVILIVSFVLYLIPPNGYKYARVVRELAIYLLWPFGRYVEKRDKVRADGELSRESTNGRGYGSIEEASLEDLPAVQSGSHRSIWQTIKELGIGGIAYYLLFYTVIAPVQLLVSALCWLCVVSIPMAKLNYVLVSHLRRHPLSLHFKSNSSLMPSYSSSSERVSILLCTYQAIGFQYYKYTYDGVNIMFINTLPVVFFVIISQWYLKDWKAISFLTSPGVAFVLGLVSVMPLSYFIGMAVSSISAQSSMGIGAVINATFGSIIEIILYTVALKEGKGRLVEGSLIGSFLAGVLLMPGSSMISGGWRRKEQKFNAKSAGVTSTMLIMAIIGCLTPTMYWNIYGSFELICTGCPTPSDEPREPNGKPWACNNCYYGQPNMLSDIVYQNHVKPLMTLCAILLPLGYLTGLWFSLHTHVKQIWQAPHPHHDQAAAVSAYNKFISNHMLANMLATNQDATSDTRAQGIPTPPNPSQISVMTPGGTMHIGSPILHGPFAHFSPHQPSPLTDPNQASSPQEPLSGSPSQSAHGDSRPPNAMPAYAGFGVIQGSPSYLTSPFTESANQQAQQSSANDNSPKPTGDDADKPSIYQHGRHASESQPLLTAPLIPVMHFPHPETDAGHTEEEAGGHDSPNWTKSKSAVVLLACTVLYSLISEILIDTVDSVMDNVALDEKFLGLTLFALVPNITEFMNAILFALYGNIVLSLEIGSAYALQVCLIQIPAMIGISAFFNWNRPIEDGRFSFNLVFPRWDLFCVVFSVFLLTHTYQEGKSNYFKGSILILSYLIFMGGFYFMPTGTGVGL</sequence>
<feature type="domain" description="Inner membrane component" evidence="12">
    <location>
        <begin position="197"/>
        <end position="247"/>
    </location>
</feature>